<reference evidence="2" key="1">
    <citation type="submission" date="2016-07" db="EMBL/GenBank/DDBJ databases">
        <title>Phaeobacter portensis sp. nov., a tropodithietic acid producing bacterium isolated from a German harbor.</title>
        <authorList>
            <person name="Freese H.M."/>
            <person name="Bunk B."/>
            <person name="Breider S."/>
            <person name="Brinkhoff T."/>
        </authorList>
    </citation>
    <scope>NUCLEOTIDE SEQUENCE [LARGE SCALE GENOMIC DNA]</scope>
    <source>
        <strain evidence="2">P97</strain>
    </source>
</reference>
<sequence>MTLLSTPLHDRMGKSMDDTLDTLRILSLTFAISLAVSIQLSGSAATGGPMLDHHSVNAPMSAPSAIEVRALI</sequence>
<evidence type="ECO:0000313" key="2">
    <source>
        <dbReference type="Proteomes" id="UP000183859"/>
    </source>
</evidence>
<dbReference type="KEGG" id="php:PhaeoP97_00907"/>
<dbReference type="AlphaFoldDB" id="A0A1L3I2I9"/>
<dbReference type="EMBL" id="CP016364">
    <property type="protein sequence ID" value="APG46334.1"/>
    <property type="molecule type" value="Genomic_DNA"/>
</dbReference>
<name>A0A1L3I2I9_9RHOB</name>
<accession>A0A1L3I2I9</accession>
<evidence type="ECO:0000313" key="1">
    <source>
        <dbReference type="EMBL" id="APG46334.1"/>
    </source>
</evidence>
<dbReference type="OrthoDB" id="7667123at2"/>
<dbReference type="Proteomes" id="UP000183859">
    <property type="component" value="Chromosome"/>
</dbReference>
<gene>
    <name evidence="1" type="ORF">PhaeoP97_00907</name>
</gene>
<keyword evidence="2" id="KW-1185">Reference proteome</keyword>
<proteinExistence type="predicted"/>
<organism evidence="1 2">
    <name type="scientific">Phaeobacter porticola</name>
    <dbReference type="NCBI Taxonomy" id="1844006"/>
    <lineage>
        <taxon>Bacteria</taxon>
        <taxon>Pseudomonadati</taxon>
        <taxon>Pseudomonadota</taxon>
        <taxon>Alphaproteobacteria</taxon>
        <taxon>Rhodobacterales</taxon>
        <taxon>Roseobacteraceae</taxon>
        <taxon>Phaeobacter</taxon>
    </lineage>
</organism>
<protein>
    <submittedName>
        <fullName evidence="1">Uncharacterized protein</fullName>
    </submittedName>
</protein>
<dbReference type="RefSeq" id="WP_072504053.1">
    <property type="nucleotide sequence ID" value="NZ_CP016364.1"/>
</dbReference>